<feature type="compositionally biased region" description="Polar residues" evidence="1">
    <location>
        <begin position="92"/>
        <end position="103"/>
    </location>
</feature>
<reference evidence="2" key="1">
    <citation type="journal article" date="2015" name="J. Virol.">
        <title>Genomic and Proteomic Analyses Indicate that Banchine and Campoplegine Polydnaviruses Have Similar, if Not Identical, Viral Ancestors.</title>
        <authorList>
            <person name="Beliveau C."/>
            <person name="Cohen A."/>
            <person name="Stewart D."/>
            <person name="Periquet G."/>
            <person name="Djoumad A."/>
            <person name="Kuhn L."/>
            <person name="Stoltz D."/>
            <person name="Volkoff A.-N."/>
            <person name="Herniou E."/>
            <person name="Drezen J.-M."/>
            <person name="Cusson M."/>
        </authorList>
    </citation>
    <scope>NUCLEOTIDE SEQUENCE</scope>
</reference>
<feature type="region of interest" description="Disordered" evidence="1">
    <location>
        <begin position="80"/>
        <end position="103"/>
    </location>
</feature>
<name>A0A0F6Q750_9HYME</name>
<evidence type="ECO:0000256" key="1">
    <source>
        <dbReference type="SAM" id="MobiDB-lite"/>
    </source>
</evidence>
<proteinExistence type="predicted"/>
<dbReference type="EMBL" id="KP706798">
    <property type="protein sequence ID" value="AKD28072.1"/>
    <property type="molecule type" value="Genomic_DNA"/>
</dbReference>
<accession>A0A0F6Q750</accession>
<sequence length="103" mass="11527">MILDIIIYTSTQRVRDSNKQIVGELTDFFFSFFSSHSQHFPIPSTSTSFKNHQLHVKAHLSSKTYAEKTISKIASTRAHCGGKDAKSENNNDHTISIQSAELA</sequence>
<feature type="compositionally biased region" description="Basic and acidic residues" evidence="1">
    <location>
        <begin position="81"/>
        <end position="91"/>
    </location>
</feature>
<organism evidence="2">
    <name type="scientific">Glypta fumiferanae</name>
    <dbReference type="NCBI Taxonomy" id="389681"/>
    <lineage>
        <taxon>Eukaryota</taxon>
        <taxon>Metazoa</taxon>
        <taxon>Ecdysozoa</taxon>
        <taxon>Arthropoda</taxon>
        <taxon>Hexapoda</taxon>
        <taxon>Insecta</taxon>
        <taxon>Pterygota</taxon>
        <taxon>Neoptera</taxon>
        <taxon>Endopterygota</taxon>
        <taxon>Hymenoptera</taxon>
        <taxon>Apocrita</taxon>
        <taxon>Ichneumonoidea</taxon>
        <taxon>Ichneumonidae</taxon>
        <taxon>Banchinae</taxon>
        <taxon>Glypta</taxon>
    </lineage>
</organism>
<dbReference type="AlphaFoldDB" id="A0A0F6Q750"/>
<protein>
    <submittedName>
        <fullName evidence="2">Uncharacterized protein</fullName>
    </submittedName>
</protein>
<gene>
    <name evidence="2" type="primary">U34</name>
</gene>
<evidence type="ECO:0000313" key="2">
    <source>
        <dbReference type="EMBL" id="AKD28072.1"/>
    </source>
</evidence>